<reference evidence="2 3" key="1">
    <citation type="submission" date="2016-02" db="EMBL/GenBank/DDBJ databases">
        <title>Biosynthesis of antibiotic leucinostatins and their inhibition on Phytophthora in bio-control Purpureocillium lilacinum.</title>
        <authorList>
            <person name="Wang G."/>
            <person name="Liu Z."/>
            <person name="Lin R."/>
            <person name="Li E."/>
            <person name="Mao Z."/>
            <person name="Ling J."/>
            <person name="Yin W."/>
            <person name="Xie B."/>
        </authorList>
    </citation>
    <scope>NUCLEOTIDE SEQUENCE [LARGE SCALE GENOMIC DNA]</scope>
    <source>
        <strain evidence="2">PLFJ-1</strain>
    </source>
</reference>
<comment type="caution">
    <text evidence="2">The sequence shown here is derived from an EMBL/GenBank/DDBJ whole genome shotgun (WGS) entry which is preliminary data.</text>
</comment>
<dbReference type="Proteomes" id="UP000078340">
    <property type="component" value="Unassembled WGS sequence"/>
</dbReference>
<evidence type="ECO:0000313" key="2">
    <source>
        <dbReference type="EMBL" id="OAQ94656.1"/>
    </source>
</evidence>
<feature type="region of interest" description="Disordered" evidence="1">
    <location>
        <begin position="39"/>
        <end position="75"/>
    </location>
</feature>
<protein>
    <submittedName>
        <fullName evidence="2">Uncharacterized protein</fullName>
    </submittedName>
</protein>
<accession>A0A179HVX4</accession>
<name>A0A179HVX4_PURLI</name>
<gene>
    <name evidence="2" type="ORF">VFPFJ_00765</name>
</gene>
<proteinExistence type="predicted"/>
<dbReference type="EMBL" id="LSBI01000001">
    <property type="protein sequence ID" value="OAQ94656.1"/>
    <property type="molecule type" value="Genomic_DNA"/>
</dbReference>
<dbReference type="AlphaFoldDB" id="A0A179HVX4"/>
<evidence type="ECO:0000256" key="1">
    <source>
        <dbReference type="SAM" id="MobiDB-lite"/>
    </source>
</evidence>
<sequence>MVVENLRGSGQKVSVGVRCRAGKAVVDLINQRRVASARAGQVSGASCRHTQPPLRALEDDGNTAPGHPNRWGPDRMEASARWSSWLLESLMPPCKIPRTEAQESTWK</sequence>
<evidence type="ECO:0000313" key="3">
    <source>
        <dbReference type="Proteomes" id="UP000078340"/>
    </source>
</evidence>
<organism evidence="2 3">
    <name type="scientific">Purpureocillium lilacinum</name>
    <name type="common">Paecilomyces lilacinus</name>
    <dbReference type="NCBI Taxonomy" id="33203"/>
    <lineage>
        <taxon>Eukaryota</taxon>
        <taxon>Fungi</taxon>
        <taxon>Dikarya</taxon>
        <taxon>Ascomycota</taxon>
        <taxon>Pezizomycotina</taxon>
        <taxon>Sordariomycetes</taxon>
        <taxon>Hypocreomycetidae</taxon>
        <taxon>Hypocreales</taxon>
        <taxon>Ophiocordycipitaceae</taxon>
        <taxon>Purpureocillium</taxon>
    </lineage>
</organism>